<dbReference type="FunFam" id="3.40.190.10:FF:000005">
    <property type="entry name" value="Porphobilinogen deaminase"/>
    <property type="match status" value="1"/>
</dbReference>
<dbReference type="GO" id="GO:0006782">
    <property type="term" value="P:protoporphyrinogen IX biosynthetic process"/>
    <property type="evidence" value="ECO:0007669"/>
    <property type="project" value="UniProtKB-UniRule"/>
</dbReference>
<dbReference type="InterPro" id="IPR022419">
    <property type="entry name" value="Porphobilin_deaminase_cofac_BS"/>
</dbReference>
<evidence type="ECO:0000256" key="7">
    <source>
        <dbReference type="ARBA" id="ARBA00023244"/>
    </source>
</evidence>
<dbReference type="InterPro" id="IPR000860">
    <property type="entry name" value="HemC"/>
</dbReference>
<dbReference type="HAMAP" id="MF_00260">
    <property type="entry name" value="Porphobil_deam"/>
    <property type="match status" value="1"/>
</dbReference>
<dbReference type="InterPro" id="IPR022418">
    <property type="entry name" value="Porphobilinogen_deaminase_C"/>
</dbReference>
<feature type="domain" description="Porphobilinogen deaminase N-terminal" evidence="10">
    <location>
        <begin position="4"/>
        <end position="211"/>
    </location>
</feature>
<dbReference type="Gene3D" id="3.40.190.10">
    <property type="entry name" value="Periplasmic binding protein-like II"/>
    <property type="match status" value="2"/>
</dbReference>
<dbReference type="RefSeq" id="WP_097017526.1">
    <property type="nucleotide sequence ID" value="NZ_OBDZ01000009.1"/>
</dbReference>
<keyword evidence="13" id="KW-1185">Reference proteome</keyword>
<evidence type="ECO:0000256" key="1">
    <source>
        <dbReference type="ARBA" id="ARBA00002869"/>
    </source>
</evidence>
<dbReference type="GO" id="GO:0005737">
    <property type="term" value="C:cytoplasm"/>
    <property type="evidence" value="ECO:0007669"/>
    <property type="project" value="UniProtKB-UniRule"/>
</dbReference>
<keyword evidence="6 9" id="KW-0808">Transferase</keyword>
<dbReference type="InterPro" id="IPR022417">
    <property type="entry name" value="Porphobilin_deaminase_N"/>
</dbReference>
<feature type="modified residue" description="S-(dipyrrolylmethanemethyl)cysteine" evidence="9">
    <location>
        <position position="240"/>
    </location>
</feature>
<protein>
    <recommendedName>
        <fullName evidence="9">Porphobilinogen deaminase</fullName>
        <shortName evidence="9">PBG</shortName>
        <ecNumber evidence="9">2.5.1.61</ecNumber>
    </recommendedName>
    <alternativeName>
        <fullName evidence="9">Hydroxymethylbilane synthase</fullName>
        <shortName evidence="9">HMBS</shortName>
    </alternativeName>
    <alternativeName>
        <fullName evidence="9">Pre-uroporphyrinogen synthase</fullName>
    </alternativeName>
</protein>
<dbReference type="PRINTS" id="PR00151">
    <property type="entry name" value="PORPHBDMNASE"/>
</dbReference>
<comment type="cofactor">
    <cofactor evidence="9">
        <name>dipyrromethane</name>
        <dbReference type="ChEBI" id="CHEBI:60342"/>
    </cofactor>
    <text evidence="9">Binds 1 dipyrromethane group covalently.</text>
</comment>
<dbReference type="PROSITE" id="PS00533">
    <property type="entry name" value="PORPHOBILINOGEN_DEAM"/>
    <property type="match status" value="1"/>
</dbReference>
<dbReference type="Gene3D" id="3.30.160.40">
    <property type="entry name" value="Porphobilinogen deaminase, C-terminal domain"/>
    <property type="match status" value="1"/>
</dbReference>
<dbReference type="EC" id="2.5.1.61" evidence="9"/>
<dbReference type="Pfam" id="PF03900">
    <property type="entry name" value="Porphobil_deamC"/>
    <property type="match status" value="1"/>
</dbReference>
<comment type="similarity">
    <text evidence="4 9">Belongs to the HMBS family.</text>
</comment>
<comment type="pathway">
    <text evidence="2">Porphyrin-containing compound metabolism; protoporphyrin-IX biosynthesis; coproporphyrinogen-III from 5-aminolevulinate: step 2/4.</text>
</comment>
<comment type="miscellaneous">
    <text evidence="9">The porphobilinogen subunits are added to the dipyrromethane group.</text>
</comment>
<evidence type="ECO:0000259" key="11">
    <source>
        <dbReference type="Pfam" id="PF03900"/>
    </source>
</evidence>
<comment type="pathway">
    <text evidence="3">Porphyrin-containing compound metabolism; chlorophyll biosynthesis.</text>
</comment>
<dbReference type="CDD" id="cd13646">
    <property type="entry name" value="PBP2_EcHMBS_like"/>
    <property type="match status" value="1"/>
</dbReference>
<dbReference type="STRING" id="1413210.U472_09035"/>
<dbReference type="PIRSF" id="PIRSF001438">
    <property type="entry name" value="4pyrrol_synth_OHMeBilane_synth"/>
    <property type="match status" value="1"/>
</dbReference>
<dbReference type="InterPro" id="IPR036803">
    <property type="entry name" value="Porphobilinogen_deaminase_C_sf"/>
</dbReference>
<reference evidence="13" key="1">
    <citation type="submission" date="2017-09" db="EMBL/GenBank/DDBJ databases">
        <authorList>
            <person name="Varghese N."/>
            <person name="Submissions S."/>
        </authorList>
    </citation>
    <scope>NUCLEOTIDE SEQUENCE [LARGE SCALE GENOMIC DNA]</scope>
    <source>
        <strain evidence="13">MSL47</strain>
    </source>
</reference>
<dbReference type="GO" id="GO:0004418">
    <property type="term" value="F:hydroxymethylbilane synthase activity"/>
    <property type="evidence" value="ECO:0007669"/>
    <property type="project" value="UniProtKB-UniRule"/>
</dbReference>
<evidence type="ECO:0000256" key="2">
    <source>
        <dbReference type="ARBA" id="ARBA00004735"/>
    </source>
</evidence>
<evidence type="ECO:0000256" key="4">
    <source>
        <dbReference type="ARBA" id="ARBA00005638"/>
    </source>
</evidence>
<accession>A0A285GP45</accession>
<keyword evidence="7 9" id="KW-0627">Porphyrin biosynthesis</keyword>
<dbReference type="EMBL" id="OBDZ01000009">
    <property type="protein sequence ID" value="SNY25400.1"/>
    <property type="molecule type" value="Genomic_DNA"/>
</dbReference>
<evidence type="ECO:0000313" key="13">
    <source>
        <dbReference type="Proteomes" id="UP000219573"/>
    </source>
</evidence>
<organism evidence="12 13">
    <name type="scientific">Orenia metallireducens</name>
    <dbReference type="NCBI Taxonomy" id="1413210"/>
    <lineage>
        <taxon>Bacteria</taxon>
        <taxon>Bacillati</taxon>
        <taxon>Bacillota</taxon>
        <taxon>Clostridia</taxon>
        <taxon>Halanaerobiales</taxon>
        <taxon>Halobacteroidaceae</taxon>
        <taxon>Orenia</taxon>
    </lineage>
</organism>
<evidence type="ECO:0000313" key="12">
    <source>
        <dbReference type="EMBL" id="SNY25400.1"/>
    </source>
</evidence>
<sequence>MSEIIIGTRKSQLAVAQSTLVAEELAEKFPDYKFSLKKMSTKGDRIIDRSLIEIGGKGLFIKEIEIALLNQEIDLAVHSLKDMPGEIANEFELIATPQRANPLDVLISKDDKILEELPQGAKIGTGSLRRKAQLLNYRPDLEIVPIRGNIDTRIKKLYSQDLDAIVLAAAGLERMGWSDKISQYLEPAISLPAVGQGVLALEVRSNDDSIKELVKGINHHDTYVRVAAERSFLSYLEGSCKIPIAAYAQIEDDELSIEGMVASLDGSRLLRAKLKGSREEAKELGVKLAQRLVEQGAAEILAEIKEG</sequence>
<dbReference type="NCBIfam" id="TIGR00212">
    <property type="entry name" value="hemC"/>
    <property type="match status" value="1"/>
</dbReference>
<comment type="subunit">
    <text evidence="5 9">Monomer.</text>
</comment>
<gene>
    <name evidence="9" type="primary">hemC</name>
    <name evidence="12" type="ORF">SAMN06265827_10981</name>
</gene>
<dbReference type="AlphaFoldDB" id="A0A285GP45"/>
<dbReference type="PANTHER" id="PTHR11557:SF0">
    <property type="entry name" value="PORPHOBILINOGEN DEAMINASE"/>
    <property type="match status" value="1"/>
</dbReference>
<feature type="domain" description="Porphobilinogen deaminase C-terminal" evidence="11">
    <location>
        <begin position="224"/>
        <end position="293"/>
    </location>
</feature>
<comment type="catalytic activity">
    <reaction evidence="8 9">
        <text>4 porphobilinogen + H2O = hydroxymethylbilane + 4 NH4(+)</text>
        <dbReference type="Rhea" id="RHEA:13185"/>
        <dbReference type="ChEBI" id="CHEBI:15377"/>
        <dbReference type="ChEBI" id="CHEBI:28938"/>
        <dbReference type="ChEBI" id="CHEBI:57845"/>
        <dbReference type="ChEBI" id="CHEBI:58126"/>
        <dbReference type="EC" id="2.5.1.61"/>
    </reaction>
</comment>
<evidence type="ECO:0000256" key="8">
    <source>
        <dbReference type="ARBA" id="ARBA00048169"/>
    </source>
</evidence>
<evidence type="ECO:0000256" key="3">
    <source>
        <dbReference type="ARBA" id="ARBA00005173"/>
    </source>
</evidence>
<name>A0A285GP45_9FIRM</name>
<evidence type="ECO:0000256" key="6">
    <source>
        <dbReference type="ARBA" id="ARBA00022679"/>
    </source>
</evidence>
<dbReference type="Proteomes" id="UP000219573">
    <property type="component" value="Unassembled WGS sequence"/>
</dbReference>
<dbReference type="SUPFAM" id="SSF54782">
    <property type="entry name" value="Porphobilinogen deaminase (hydroxymethylbilane synthase), C-terminal domain"/>
    <property type="match status" value="1"/>
</dbReference>
<dbReference type="FunFam" id="3.30.160.40:FF:000002">
    <property type="entry name" value="Porphobilinogen deaminase"/>
    <property type="match status" value="1"/>
</dbReference>
<dbReference type="Pfam" id="PF01379">
    <property type="entry name" value="Porphobil_deam"/>
    <property type="match status" value="1"/>
</dbReference>
<dbReference type="OrthoDB" id="9810298at2"/>
<comment type="function">
    <text evidence="1 9">Tetrapolymerization of the monopyrrole PBG into the hydroxymethylbilane pre-uroporphyrinogen in several discrete steps.</text>
</comment>
<evidence type="ECO:0000256" key="5">
    <source>
        <dbReference type="ARBA" id="ARBA00011245"/>
    </source>
</evidence>
<evidence type="ECO:0000256" key="9">
    <source>
        <dbReference type="HAMAP-Rule" id="MF_00260"/>
    </source>
</evidence>
<proteinExistence type="inferred from homology"/>
<dbReference type="SUPFAM" id="SSF53850">
    <property type="entry name" value="Periplasmic binding protein-like II"/>
    <property type="match status" value="1"/>
</dbReference>
<evidence type="ECO:0000259" key="10">
    <source>
        <dbReference type="Pfam" id="PF01379"/>
    </source>
</evidence>
<dbReference type="PANTHER" id="PTHR11557">
    <property type="entry name" value="PORPHOBILINOGEN DEAMINASE"/>
    <property type="match status" value="1"/>
</dbReference>